<feature type="region of interest" description="Disordered" evidence="1">
    <location>
        <begin position="85"/>
        <end position="106"/>
    </location>
</feature>
<name>A0A1V4AGC5_9ACTN</name>
<dbReference type="EMBL" id="MVFC01000001">
    <property type="protein sequence ID" value="OON82728.1"/>
    <property type="molecule type" value="Genomic_DNA"/>
</dbReference>
<proteinExistence type="predicted"/>
<evidence type="ECO:0000259" key="2">
    <source>
        <dbReference type="Pfam" id="PF07879"/>
    </source>
</evidence>
<evidence type="ECO:0000313" key="4">
    <source>
        <dbReference type="Proteomes" id="UP000190539"/>
    </source>
</evidence>
<dbReference type="Pfam" id="PF07879">
    <property type="entry name" value="PHB_acc_N"/>
    <property type="match status" value="1"/>
</dbReference>
<dbReference type="OrthoDB" id="9968961at2"/>
<dbReference type="AlphaFoldDB" id="A0A1V4AGC5"/>
<keyword evidence="4" id="KW-1185">Reference proteome</keyword>
<sequence length="106" mass="11006">MTARTHGGAEGERLLVRTEDGGLFDAVTRRPVTLEGLARDVRCGRRFRVREGESGSECTYQVLAQVLLSALAPAVPGGIRAVGGTSGTVEPLFGGDGDGSPPLRNG</sequence>
<organism evidence="3 4">
    <name type="scientific">Streptomyces tsukubensis</name>
    <dbReference type="NCBI Taxonomy" id="83656"/>
    <lineage>
        <taxon>Bacteria</taxon>
        <taxon>Bacillati</taxon>
        <taxon>Actinomycetota</taxon>
        <taxon>Actinomycetes</taxon>
        <taxon>Kitasatosporales</taxon>
        <taxon>Streptomycetaceae</taxon>
        <taxon>Streptomyces</taxon>
    </lineage>
</organism>
<dbReference type="InterPro" id="IPR012909">
    <property type="entry name" value="PHA_DNA-bd_N"/>
</dbReference>
<reference evidence="3 4" key="1">
    <citation type="submission" date="2017-02" db="EMBL/GenBank/DDBJ databases">
        <title>Draft Genome Sequence of Streptomyces tsukubaensis F601, a Producer of the immunosuppressant tacrolimus FK506.</title>
        <authorList>
            <person name="Zong G."/>
            <person name="Zhong C."/>
            <person name="Fu J."/>
            <person name="Qin R."/>
            <person name="Cao G."/>
        </authorList>
    </citation>
    <scope>NUCLEOTIDE SEQUENCE [LARGE SCALE GENOMIC DNA]</scope>
    <source>
        <strain evidence="3 4">F601</strain>
    </source>
</reference>
<protein>
    <recommendedName>
        <fullName evidence="2">PHA accumulation regulator DNA-binding N-terminal domain-containing protein</fullName>
    </recommendedName>
</protein>
<evidence type="ECO:0000313" key="3">
    <source>
        <dbReference type="EMBL" id="OON82728.1"/>
    </source>
</evidence>
<comment type="caution">
    <text evidence="3">The sequence shown here is derived from an EMBL/GenBank/DDBJ whole genome shotgun (WGS) entry which is preliminary data.</text>
</comment>
<accession>A0A1V4AGC5</accession>
<evidence type="ECO:0000256" key="1">
    <source>
        <dbReference type="SAM" id="MobiDB-lite"/>
    </source>
</evidence>
<gene>
    <name evidence="3" type="ORF">B1H18_01425</name>
</gene>
<dbReference type="STRING" id="83656.B1H18_01425"/>
<dbReference type="Proteomes" id="UP000190539">
    <property type="component" value="Unassembled WGS sequence"/>
</dbReference>
<feature type="domain" description="PHA accumulation regulator DNA-binding N-terminal" evidence="2">
    <location>
        <begin position="23"/>
        <end position="69"/>
    </location>
</feature>
<dbReference type="RefSeq" id="WP_077963951.1">
    <property type="nucleotide sequence ID" value="NZ_CP045178.1"/>
</dbReference>